<evidence type="ECO:0000313" key="3">
    <source>
        <dbReference type="EMBL" id="KIH76957.1"/>
    </source>
</evidence>
<dbReference type="Pfam" id="PF21688">
    <property type="entry name" value="FAD-depend_C"/>
    <property type="match status" value="1"/>
</dbReference>
<comment type="caution">
    <text evidence="3">The sequence shown here is derived from an EMBL/GenBank/DDBJ whole genome shotgun (WGS) entry which is preliminary data.</text>
</comment>
<dbReference type="PIRSF" id="PIRSF038984">
    <property type="entry name" value="FAD_binding_protein"/>
    <property type="match status" value="1"/>
</dbReference>
<dbReference type="Gene3D" id="3.50.50.60">
    <property type="entry name" value="FAD/NAD(P)-binding domain"/>
    <property type="match status" value="2"/>
</dbReference>
<dbReference type="PANTHER" id="PTHR42842:SF3">
    <property type="entry name" value="FAD_NAD(P)-BINDING OXIDOREDUCTASE FAMILY PROTEIN"/>
    <property type="match status" value="1"/>
</dbReference>
<accession>A0A0C2HW19</accession>
<dbReference type="GO" id="GO:0016491">
    <property type="term" value="F:oxidoreductase activity"/>
    <property type="evidence" value="ECO:0007669"/>
    <property type="project" value="InterPro"/>
</dbReference>
<sequence length="530" mass="57212">MSWRLNEVRLDLDQAEDQLPAIVARQLGVAPGEIVGLKVVRRAVDARRKSRILRVFSVEFDLTKETREVLDPQAVKRLEPVVAAPLPVLRKIAATSPVVVVGMGPAGLFAAWHLARCGVPVTLLERGRPVEERVRDVRRFWATGELDTESNVQFGEGGAGTFSDGKLTTRINHPWIRLVLETLVDLGAPSDILAQSRPHVGTDRLRLVLLNLRQRLQSLGVAIHFHSRLAALGLDSGRVRAAVLGNGSELPCNHLVLAPGHSARDTYRMLAEAGVALEAKAFAMGVRIEHPAELINRIQYGLPRHPRLPTADYNLSWNDPESGRGIYSFCMCPGGEVIAASSETGRLVVNGMSYLSRAGKMSNSALVVSVRETDFPVPGPLGGLALQEELEAQAFAAGGADYHAPAQNLLSFLGRGRGSLHSTCRPGVREADLNRILPAFIGTGLRRALPVFERRMRGFVTAEATLVGVETRTSAPLRIIRGDDGQSLSHPGLFPCGEGAGYAGGIMSAALDGLRAAEAVMRQITDRRST</sequence>
<keyword evidence="4" id="KW-1185">Reference proteome</keyword>
<dbReference type="Gene3D" id="3.30.70.2700">
    <property type="match status" value="1"/>
</dbReference>
<feature type="domain" description="FAD-dependent protein C-terminal" evidence="2">
    <location>
        <begin position="281"/>
        <end position="473"/>
    </location>
</feature>
<gene>
    <name evidence="3" type="ORF">GFER_07695</name>
</gene>
<evidence type="ECO:0000259" key="2">
    <source>
        <dbReference type="Pfam" id="PF21688"/>
    </source>
</evidence>
<name>A0A0C2HW19_9BACT</name>
<dbReference type="Proteomes" id="UP000035068">
    <property type="component" value="Unassembled WGS sequence"/>
</dbReference>
<feature type="domain" description="FAD/NAD(P)-binding" evidence="1">
    <location>
        <begin position="98"/>
        <end position="265"/>
    </location>
</feature>
<dbReference type="SUPFAM" id="SSF51905">
    <property type="entry name" value="FAD/NAD(P)-binding domain"/>
    <property type="match status" value="1"/>
</dbReference>
<dbReference type="Pfam" id="PF07992">
    <property type="entry name" value="Pyr_redox_2"/>
    <property type="match status" value="1"/>
</dbReference>
<dbReference type="InterPro" id="IPR028348">
    <property type="entry name" value="FAD-binding_protein"/>
</dbReference>
<dbReference type="InterPro" id="IPR023753">
    <property type="entry name" value="FAD/NAD-binding_dom"/>
</dbReference>
<evidence type="ECO:0000313" key="4">
    <source>
        <dbReference type="Proteomes" id="UP000035068"/>
    </source>
</evidence>
<evidence type="ECO:0000259" key="1">
    <source>
        <dbReference type="Pfam" id="PF07992"/>
    </source>
</evidence>
<dbReference type="EMBL" id="JWJD01000002">
    <property type="protein sequence ID" value="KIH76957.1"/>
    <property type="molecule type" value="Genomic_DNA"/>
</dbReference>
<dbReference type="PRINTS" id="PR00419">
    <property type="entry name" value="ADXRDTASE"/>
</dbReference>
<dbReference type="InterPro" id="IPR049516">
    <property type="entry name" value="FAD-depend_C"/>
</dbReference>
<proteinExistence type="predicted"/>
<dbReference type="AlphaFoldDB" id="A0A0C2HW19"/>
<reference evidence="3 4" key="1">
    <citation type="submission" date="2014-12" db="EMBL/GenBank/DDBJ databases">
        <title>Genomes of Geoalkalibacter ferrihydriticus and Geoalkalibacter subterraneus, two haloalkaliphilic metal-reducing members of the Geobacteraceae.</title>
        <authorList>
            <person name="Badalamenti J.P."/>
            <person name="Torres C.I."/>
            <person name="Krajmalnik-Brown R."/>
            <person name="Bond D.R."/>
        </authorList>
    </citation>
    <scope>NUCLEOTIDE SEQUENCE [LARGE SCALE GENOMIC DNA]</scope>
    <source>
        <strain evidence="3 4">DSM 17813</strain>
    </source>
</reference>
<organism evidence="3 4">
    <name type="scientific">Geoalkalibacter ferrihydriticus DSM 17813</name>
    <dbReference type="NCBI Taxonomy" id="1121915"/>
    <lineage>
        <taxon>Bacteria</taxon>
        <taxon>Pseudomonadati</taxon>
        <taxon>Thermodesulfobacteriota</taxon>
        <taxon>Desulfuromonadia</taxon>
        <taxon>Desulfuromonadales</taxon>
        <taxon>Geoalkalibacteraceae</taxon>
        <taxon>Geoalkalibacter</taxon>
    </lineage>
</organism>
<dbReference type="InterPro" id="IPR036188">
    <property type="entry name" value="FAD/NAD-bd_sf"/>
</dbReference>
<protein>
    <submittedName>
        <fullName evidence="3">Uncharacterized protein</fullName>
    </submittedName>
</protein>
<dbReference type="RefSeq" id="WP_040098110.1">
    <property type="nucleotide sequence ID" value="NZ_JWJD01000002.1"/>
</dbReference>
<dbReference type="PANTHER" id="PTHR42842">
    <property type="entry name" value="FAD/NAD(P)-BINDING OXIDOREDUCTASE"/>
    <property type="match status" value="1"/>
</dbReference>